<dbReference type="PANTHER" id="PTHR33121:SF79">
    <property type="entry name" value="CYCLIC DI-GMP PHOSPHODIESTERASE PDED-RELATED"/>
    <property type="match status" value="1"/>
</dbReference>
<organism evidence="3 4">
    <name type="scientific">Stenotrophomonas panacihumi</name>
    <dbReference type="NCBI Taxonomy" id="676599"/>
    <lineage>
        <taxon>Bacteria</taxon>
        <taxon>Pseudomonadati</taxon>
        <taxon>Pseudomonadota</taxon>
        <taxon>Gammaproteobacteria</taxon>
        <taxon>Lysobacterales</taxon>
        <taxon>Lysobacteraceae</taxon>
        <taxon>Stenotrophomonas</taxon>
    </lineage>
</organism>
<dbReference type="SUPFAM" id="SSF55785">
    <property type="entry name" value="PYP-like sensor domain (PAS domain)"/>
    <property type="match status" value="1"/>
</dbReference>
<dbReference type="NCBIfam" id="TIGR00229">
    <property type="entry name" value="sensory_box"/>
    <property type="match status" value="1"/>
</dbReference>
<name>A0A0R0AX30_9GAMM</name>
<evidence type="ECO:0000313" key="4">
    <source>
        <dbReference type="Proteomes" id="UP000051802"/>
    </source>
</evidence>
<accession>A0A0R0AX30</accession>
<dbReference type="SUPFAM" id="SSF141868">
    <property type="entry name" value="EAL domain-like"/>
    <property type="match status" value="1"/>
</dbReference>
<dbReference type="Gene3D" id="3.30.70.270">
    <property type="match status" value="1"/>
</dbReference>
<dbReference type="PROSITE" id="PS50887">
    <property type="entry name" value="GGDEF"/>
    <property type="match status" value="1"/>
</dbReference>
<proteinExistence type="predicted"/>
<dbReference type="Pfam" id="PF00563">
    <property type="entry name" value="EAL"/>
    <property type="match status" value="1"/>
</dbReference>
<dbReference type="InterPro" id="IPR035965">
    <property type="entry name" value="PAS-like_dom_sf"/>
</dbReference>
<sequence length="688" mass="75837">MQNGKDLTLRLMIVDDSGESAEGIVTTLRNSGIAVRPSRPQSNEDLSAMLSGQIDLVLASQSRDLPLGAVQQALARSGKDVPLVLLTDRIDENEWVEAAGHGIRAIALRQRPEHLLGVVRAEMTDLHARRGLRRIEAQMRETERRCDALIASSRDPIAYVHEGMHIRANDAYLEMFGFESFEDVEGISLLDLIAAQHVEDFKQLLKSMSKGEAPPPQYKVDARSLEGDTFPATMEFATATYEGEACVQVVFRRREEFDPELAREVEDLRQRDPVTGLLNRPTFMVALEDAVTQASRGDQQYGFLLVEPDHYTRILADIGLDSADALISALASHLAAHVEGDMRTARFGENSFAVLLAGDHRRTSELADKIRAAFAQHVFSVGDRSATVTVSIGGVQIGEKIASIGQVLQRATEAVRAGSELGGNGVHIFDPGAVDRAEEERIQRWIEHLHEALVGNGFLLHFQPVLHLMGEPIELYQAFLRLERNGELISPATFMAIAEEHAMIADIDRWVIREAIRTLAERQRTGHATHLLVRIGPAAYSDPRTVALIRQELQAHGVPGERLWLQTPESKVFTHLRNAQQFLAEVGALGCKLGLEQFGSGLDSFQLLSHFQPSFLKLDRGLTADAVQGKESQEKIREITGRAQPEGILTLVEFVGDAASMSLFFNAGVDYVQGDFIGPAGPGMTYEF</sequence>
<dbReference type="PANTHER" id="PTHR33121">
    <property type="entry name" value="CYCLIC DI-GMP PHOSPHODIESTERASE PDEF"/>
    <property type="match status" value="1"/>
</dbReference>
<dbReference type="RefSeq" id="WP_057644962.1">
    <property type="nucleotide sequence ID" value="NZ_LLXU01000056.1"/>
</dbReference>
<gene>
    <name evidence="3" type="ORF">ARC20_05530</name>
</gene>
<feature type="domain" description="GGDEF" evidence="2">
    <location>
        <begin position="299"/>
        <end position="431"/>
    </location>
</feature>
<evidence type="ECO:0000313" key="3">
    <source>
        <dbReference type="EMBL" id="KRG46318.1"/>
    </source>
</evidence>
<dbReference type="Gene3D" id="3.20.20.450">
    <property type="entry name" value="EAL domain"/>
    <property type="match status" value="1"/>
</dbReference>
<dbReference type="CDD" id="cd01948">
    <property type="entry name" value="EAL"/>
    <property type="match status" value="1"/>
</dbReference>
<dbReference type="SMART" id="SM00267">
    <property type="entry name" value="GGDEF"/>
    <property type="match status" value="1"/>
</dbReference>
<dbReference type="InterPro" id="IPR050706">
    <property type="entry name" value="Cyclic-di-GMP_PDE-like"/>
</dbReference>
<protein>
    <recommendedName>
        <fullName evidence="5">PAS domain S-box protein</fullName>
    </recommendedName>
</protein>
<dbReference type="InterPro" id="IPR001633">
    <property type="entry name" value="EAL_dom"/>
</dbReference>
<dbReference type="InterPro" id="IPR029787">
    <property type="entry name" value="Nucleotide_cyclase"/>
</dbReference>
<dbReference type="CDD" id="cd00130">
    <property type="entry name" value="PAS"/>
    <property type="match status" value="1"/>
</dbReference>
<reference evidence="3 4" key="1">
    <citation type="submission" date="2015-10" db="EMBL/GenBank/DDBJ databases">
        <title>Genome sequencing and analysis of members of genus Stenotrophomonas.</title>
        <authorList>
            <person name="Patil P.P."/>
            <person name="Midha S."/>
            <person name="Patil P.B."/>
        </authorList>
    </citation>
    <scope>NUCLEOTIDE SEQUENCE [LARGE SCALE GENOMIC DNA]</scope>
    <source>
        <strain evidence="3 4">JCM 16536</strain>
    </source>
</reference>
<dbReference type="SMART" id="SM00052">
    <property type="entry name" value="EAL"/>
    <property type="match status" value="1"/>
</dbReference>
<dbReference type="GO" id="GO:0071111">
    <property type="term" value="F:cyclic-guanylate-specific phosphodiesterase activity"/>
    <property type="evidence" value="ECO:0007669"/>
    <property type="project" value="InterPro"/>
</dbReference>
<dbReference type="InterPro" id="IPR035919">
    <property type="entry name" value="EAL_sf"/>
</dbReference>
<dbReference type="InterPro" id="IPR000014">
    <property type="entry name" value="PAS"/>
</dbReference>
<dbReference type="SUPFAM" id="SSF55073">
    <property type="entry name" value="Nucleotide cyclase"/>
    <property type="match status" value="1"/>
</dbReference>
<feature type="domain" description="EAL" evidence="1">
    <location>
        <begin position="442"/>
        <end position="688"/>
    </location>
</feature>
<comment type="caution">
    <text evidence="3">The sequence shown here is derived from an EMBL/GenBank/DDBJ whole genome shotgun (WGS) entry which is preliminary data.</text>
</comment>
<dbReference type="Proteomes" id="UP000051802">
    <property type="component" value="Unassembled WGS sequence"/>
</dbReference>
<dbReference type="OrthoDB" id="7052318at2"/>
<dbReference type="CDD" id="cd01949">
    <property type="entry name" value="GGDEF"/>
    <property type="match status" value="1"/>
</dbReference>
<dbReference type="InterPro" id="IPR011006">
    <property type="entry name" value="CheY-like_superfamily"/>
</dbReference>
<dbReference type="SMART" id="SM00091">
    <property type="entry name" value="PAS"/>
    <property type="match status" value="1"/>
</dbReference>
<dbReference type="AlphaFoldDB" id="A0A0R0AX30"/>
<dbReference type="InterPro" id="IPR000160">
    <property type="entry name" value="GGDEF_dom"/>
</dbReference>
<dbReference type="EMBL" id="LLXU01000056">
    <property type="protein sequence ID" value="KRG46318.1"/>
    <property type="molecule type" value="Genomic_DNA"/>
</dbReference>
<dbReference type="NCBIfam" id="TIGR00254">
    <property type="entry name" value="GGDEF"/>
    <property type="match status" value="1"/>
</dbReference>
<dbReference type="Gene3D" id="3.30.450.20">
    <property type="entry name" value="PAS domain"/>
    <property type="match status" value="1"/>
</dbReference>
<dbReference type="InterPro" id="IPR043128">
    <property type="entry name" value="Rev_trsase/Diguanyl_cyclase"/>
</dbReference>
<dbReference type="STRING" id="676599.ARC20_05530"/>
<dbReference type="PROSITE" id="PS50883">
    <property type="entry name" value="EAL"/>
    <property type="match status" value="1"/>
</dbReference>
<evidence type="ECO:0000259" key="1">
    <source>
        <dbReference type="PROSITE" id="PS50883"/>
    </source>
</evidence>
<keyword evidence="4" id="KW-1185">Reference proteome</keyword>
<evidence type="ECO:0008006" key="5">
    <source>
        <dbReference type="Google" id="ProtNLM"/>
    </source>
</evidence>
<dbReference type="SUPFAM" id="SSF52172">
    <property type="entry name" value="CheY-like"/>
    <property type="match status" value="1"/>
</dbReference>
<dbReference type="Pfam" id="PF13426">
    <property type="entry name" value="PAS_9"/>
    <property type="match status" value="1"/>
</dbReference>
<dbReference type="Pfam" id="PF00990">
    <property type="entry name" value="GGDEF"/>
    <property type="match status" value="1"/>
</dbReference>
<evidence type="ECO:0000259" key="2">
    <source>
        <dbReference type="PROSITE" id="PS50887"/>
    </source>
</evidence>